<dbReference type="EMBL" id="CP081303">
    <property type="protein sequence ID" value="QZE15829.1"/>
    <property type="molecule type" value="Genomic_DNA"/>
</dbReference>
<reference evidence="1" key="1">
    <citation type="submission" date="2021-08" db="EMBL/GenBank/DDBJ databases">
        <title>Novel anaerobic bacterium isolated from sea squirt in East Sea, Republic of Korea.</title>
        <authorList>
            <person name="Nguyen T.H."/>
            <person name="Li Z."/>
            <person name="Lee Y.-J."/>
            <person name="Ko J."/>
            <person name="Kim S.-G."/>
        </authorList>
    </citation>
    <scope>NUCLEOTIDE SEQUENCE</scope>
    <source>
        <strain evidence="1">KCTC 25031</strain>
    </source>
</reference>
<accession>A0AC61NQ47</accession>
<dbReference type="Proteomes" id="UP000826212">
    <property type="component" value="Chromosome"/>
</dbReference>
<gene>
    <name evidence="1" type="ORF">K4L44_08360</name>
</gene>
<keyword evidence="2" id="KW-1185">Reference proteome</keyword>
<protein>
    <submittedName>
        <fullName evidence="1">Uncharacterized protein</fullName>
    </submittedName>
</protein>
<sequence>MVLLLSSHMTIQSISRLLDLNWNIVKDIIKSHLKSKYHSPGLKGVKHIAIDEFAVRKGHVYMTCVYDLDKGVVLHVEKVKVPNHWFHFGNE</sequence>
<evidence type="ECO:0000313" key="1">
    <source>
        <dbReference type="EMBL" id="QZE15829.1"/>
    </source>
</evidence>
<name>A0AC61NQ47_9BACT</name>
<organism evidence="1 2">
    <name type="scientific">Halosquirtibacter laminarini</name>
    <dbReference type="NCBI Taxonomy" id="3374600"/>
    <lineage>
        <taxon>Bacteria</taxon>
        <taxon>Pseudomonadati</taxon>
        <taxon>Bacteroidota</taxon>
        <taxon>Bacteroidia</taxon>
        <taxon>Marinilabiliales</taxon>
        <taxon>Prolixibacteraceae</taxon>
        <taxon>Halosquirtibacter</taxon>
    </lineage>
</organism>
<evidence type="ECO:0000313" key="2">
    <source>
        <dbReference type="Proteomes" id="UP000826212"/>
    </source>
</evidence>
<proteinExistence type="predicted"/>